<dbReference type="Gene3D" id="3.50.50.60">
    <property type="entry name" value="FAD/NAD(P)-binding domain"/>
    <property type="match status" value="1"/>
</dbReference>
<dbReference type="STRING" id="79200.A0A164YS34"/>
<dbReference type="InterPro" id="IPR000172">
    <property type="entry name" value="GMC_OxRdtase_N"/>
</dbReference>
<protein>
    <recommendedName>
        <fullName evidence="4">Glucose-methanol-choline oxidoreductase N-terminal domain-containing protein</fullName>
    </recommendedName>
</protein>
<keyword evidence="3" id="KW-0274">FAD</keyword>
<evidence type="ECO:0000313" key="5">
    <source>
        <dbReference type="EMBL" id="KZM94904.1"/>
    </source>
</evidence>
<evidence type="ECO:0000256" key="1">
    <source>
        <dbReference type="ARBA" id="ARBA00001974"/>
    </source>
</evidence>
<dbReference type="InterPro" id="IPR036188">
    <property type="entry name" value="FAD/NAD-bd_sf"/>
</dbReference>
<dbReference type="AlphaFoldDB" id="A0A164YS34"/>
<evidence type="ECO:0000259" key="4">
    <source>
        <dbReference type="PROSITE" id="PS00624"/>
    </source>
</evidence>
<dbReference type="PANTHER" id="PTHR45968:SF3">
    <property type="entry name" value="OS04G0573100 PROTEIN"/>
    <property type="match status" value="1"/>
</dbReference>
<dbReference type="EMBL" id="CP093347">
    <property type="protein sequence ID" value="WOH01389.1"/>
    <property type="molecule type" value="Genomic_DNA"/>
</dbReference>
<comment type="cofactor">
    <cofactor evidence="1">
        <name>FAD</name>
        <dbReference type="ChEBI" id="CHEBI:57692"/>
    </cofactor>
</comment>
<evidence type="ECO:0000256" key="3">
    <source>
        <dbReference type="ARBA" id="ARBA00022827"/>
    </source>
</evidence>
<dbReference type="InterPro" id="IPR051871">
    <property type="entry name" value="GMC_Oxidoreductase-Related"/>
</dbReference>
<dbReference type="SUPFAM" id="SSF51905">
    <property type="entry name" value="FAD/NAD(P)-binding domain"/>
    <property type="match status" value="1"/>
</dbReference>
<gene>
    <name evidence="5" type="ORF">DCAR_018146</name>
    <name evidence="6" type="ORF">DCAR_0520771</name>
</gene>
<evidence type="ECO:0000256" key="2">
    <source>
        <dbReference type="ARBA" id="ARBA00022630"/>
    </source>
</evidence>
<reference evidence="6" key="2">
    <citation type="submission" date="2022-03" db="EMBL/GenBank/DDBJ databases">
        <title>Draft title - Genomic analysis of global carrot germplasm unveils the trajectory of domestication and the origin of high carotenoid orange carrot.</title>
        <authorList>
            <person name="Iorizzo M."/>
            <person name="Ellison S."/>
            <person name="Senalik D."/>
            <person name="Macko-Podgorni A."/>
            <person name="Grzebelus D."/>
            <person name="Bostan H."/>
            <person name="Rolling W."/>
            <person name="Curaba J."/>
            <person name="Simon P."/>
        </authorList>
    </citation>
    <scope>NUCLEOTIDE SEQUENCE</scope>
    <source>
        <tissue evidence="6">Leaf</tissue>
    </source>
</reference>
<dbReference type="Pfam" id="PF00732">
    <property type="entry name" value="GMC_oxred_N"/>
    <property type="match status" value="1"/>
</dbReference>
<dbReference type="GO" id="GO:0016614">
    <property type="term" value="F:oxidoreductase activity, acting on CH-OH group of donors"/>
    <property type="evidence" value="ECO:0007669"/>
    <property type="project" value="InterPro"/>
</dbReference>
<dbReference type="Proteomes" id="UP000077755">
    <property type="component" value="Chromosome 5"/>
</dbReference>
<evidence type="ECO:0000313" key="7">
    <source>
        <dbReference type="Proteomes" id="UP000077755"/>
    </source>
</evidence>
<name>A0A164YS34_DAUCS</name>
<dbReference type="OMA" id="YAFAIFE"/>
<accession>A0A164YS34</accession>
<organism evidence="5">
    <name type="scientific">Daucus carota subsp. sativus</name>
    <name type="common">Carrot</name>
    <dbReference type="NCBI Taxonomy" id="79200"/>
    <lineage>
        <taxon>Eukaryota</taxon>
        <taxon>Viridiplantae</taxon>
        <taxon>Streptophyta</taxon>
        <taxon>Embryophyta</taxon>
        <taxon>Tracheophyta</taxon>
        <taxon>Spermatophyta</taxon>
        <taxon>Magnoliopsida</taxon>
        <taxon>eudicotyledons</taxon>
        <taxon>Gunneridae</taxon>
        <taxon>Pentapetalae</taxon>
        <taxon>asterids</taxon>
        <taxon>campanulids</taxon>
        <taxon>Apiales</taxon>
        <taxon>Apiaceae</taxon>
        <taxon>Apioideae</taxon>
        <taxon>Scandiceae</taxon>
        <taxon>Daucinae</taxon>
        <taxon>Daucus</taxon>
        <taxon>Daucus sect. Daucus</taxon>
    </lineage>
</organism>
<keyword evidence="2" id="KW-0285">Flavoprotein</keyword>
<keyword evidence="7" id="KW-1185">Reference proteome</keyword>
<dbReference type="GO" id="GO:0050660">
    <property type="term" value="F:flavin adenine dinucleotide binding"/>
    <property type="evidence" value="ECO:0007669"/>
    <property type="project" value="InterPro"/>
</dbReference>
<dbReference type="Gene3D" id="3.30.410.40">
    <property type="match status" value="1"/>
</dbReference>
<sequence>MGHTAADLLEYADPAKIAVHLHATVQRILFKIKASVYYAFAIFEAYLTKDPRSEVILAAGAIGSPQLMMLSGVGPAEQLRSKGIDIVPDRHVKAQAVQDIWSKYVNHSRSNTRN</sequence>
<dbReference type="PROSITE" id="PS00624">
    <property type="entry name" value="GMC_OXRED_2"/>
    <property type="match status" value="1"/>
</dbReference>
<feature type="domain" description="Glucose-methanol-choline oxidoreductase N-terminal" evidence="4">
    <location>
        <begin position="60"/>
        <end position="74"/>
    </location>
</feature>
<dbReference type="PANTHER" id="PTHR45968">
    <property type="entry name" value="OSJNBA0019K04.7 PROTEIN"/>
    <property type="match status" value="1"/>
</dbReference>
<dbReference type="Gramene" id="KZM94904">
    <property type="protein sequence ID" value="KZM94904"/>
    <property type="gene ID" value="DCAR_018146"/>
</dbReference>
<dbReference type="EMBL" id="LNRQ01000005">
    <property type="protein sequence ID" value="KZM94904.1"/>
    <property type="molecule type" value="Genomic_DNA"/>
</dbReference>
<evidence type="ECO:0000313" key="6">
    <source>
        <dbReference type="EMBL" id="WOH01389.1"/>
    </source>
</evidence>
<proteinExistence type="predicted"/>
<reference evidence="5" key="1">
    <citation type="journal article" date="2016" name="Nat. Genet.">
        <title>A high-quality carrot genome assembly provides new insights into carotenoid accumulation and asterid genome evolution.</title>
        <authorList>
            <person name="Iorizzo M."/>
            <person name="Ellison S."/>
            <person name="Senalik D."/>
            <person name="Zeng P."/>
            <person name="Satapoomin P."/>
            <person name="Huang J."/>
            <person name="Bowman M."/>
            <person name="Iovene M."/>
            <person name="Sanseverino W."/>
            <person name="Cavagnaro P."/>
            <person name="Yildiz M."/>
            <person name="Macko-Podgorni A."/>
            <person name="Moranska E."/>
            <person name="Grzebelus E."/>
            <person name="Grzebelus D."/>
            <person name="Ashrafi H."/>
            <person name="Zheng Z."/>
            <person name="Cheng S."/>
            <person name="Spooner D."/>
            <person name="Van Deynze A."/>
            <person name="Simon P."/>
        </authorList>
    </citation>
    <scope>NUCLEOTIDE SEQUENCE [LARGE SCALE GENOMIC DNA]</scope>
    <source>
        <tissue evidence="5">Leaf</tissue>
    </source>
</reference>